<dbReference type="PRINTS" id="PR01438">
    <property type="entry name" value="UNVRSLSTRESS"/>
</dbReference>
<name>A0A061E575_THECC</name>
<evidence type="ECO:0000313" key="2">
    <source>
        <dbReference type="EMBL" id="EOY00126.1"/>
    </source>
</evidence>
<dbReference type="KEGG" id="tcc:18609211"/>
<dbReference type="STRING" id="3641.A0A061E575"/>
<dbReference type="OrthoDB" id="843225at2759"/>
<dbReference type="InterPro" id="IPR014729">
    <property type="entry name" value="Rossmann-like_a/b/a_fold"/>
</dbReference>
<dbReference type="Gene3D" id="3.40.50.620">
    <property type="entry name" value="HUPs"/>
    <property type="match status" value="1"/>
</dbReference>
<dbReference type="InterPro" id="IPR006016">
    <property type="entry name" value="UspA"/>
</dbReference>
<feature type="domain" description="UspA" evidence="1">
    <location>
        <begin position="10"/>
        <end position="165"/>
    </location>
</feature>
<keyword evidence="2" id="KW-0378">Hydrolase</keyword>
<dbReference type="InParanoid" id="A0A061E575"/>
<organism evidence="2 3">
    <name type="scientific">Theobroma cacao</name>
    <name type="common">Cacao</name>
    <name type="synonym">Cocoa</name>
    <dbReference type="NCBI Taxonomy" id="3641"/>
    <lineage>
        <taxon>Eukaryota</taxon>
        <taxon>Viridiplantae</taxon>
        <taxon>Streptophyta</taxon>
        <taxon>Embryophyta</taxon>
        <taxon>Tracheophyta</taxon>
        <taxon>Spermatophyta</taxon>
        <taxon>Magnoliopsida</taxon>
        <taxon>eudicotyledons</taxon>
        <taxon>Gunneridae</taxon>
        <taxon>Pentapetalae</taxon>
        <taxon>rosids</taxon>
        <taxon>malvids</taxon>
        <taxon>Malvales</taxon>
        <taxon>Malvaceae</taxon>
        <taxon>Byttnerioideae</taxon>
        <taxon>Theobroma</taxon>
    </lineage>
</organism>
<dbReference type="HOGENOM" id="CLU_049301_9_1_1"/>
<dbReference type="PANTHER" id="PTHR31964:SF134">
    <property type="entry name" value="ADENINE NUCLEOTIDE ALPHA HYDROLASES-LIKE SUPERFAMILY PROTEIN"/>
    <property type="match status" value="1"/>
</dbReference>
<dbReference type="eggNOG" id="ENOG502RZF9">
    <property type="taxonomic scope" value="Eukaryota"/>
</dbReference>
<gene>
    <name evidence="2" type="ORF">TCM_009668</name>
</gene>
<dbReference type="CDD" id="cd23659">
    <property type="entry name" value="USP_At3g01520-like"/>
    <property type="match status" value="1"/>
</dbReference>
<dbReference type="Proteomes" id="UP000026915">
    <property type="component" value="Chromosome 2"/>
</dbReference>
<dbReference type="EMBL" id="CM001880">
    <property type="protein sequence ID" value="EOY00126.1"/>
    <property type="molecule type" value="Genomic_DNA"/>
</dbReference>
<dbReference type="OMA" id="YDLLIWA"/>
<dbReference type="SUPFAM" id="SSF52402">
    <property type="entry name" value="Adenine nucleotide alpha hydrolases-like"/>
    <property type="match status" value="1"/>
</dbReference>
<keyword evidence="3" id="KW-1185">Reference proteome</keyword>
<dbReference type="SMR" id="A0A061E575"/>
<dbReference type="InterPro" id="IPR006015">
    <property type="entry name" value="Universal_stress_UspA"/>
</dbReference>
<evidence type="ECO:0000259" key="1">
    <source>
        <dbReference type="Pfam" id="PF00582"/>
    </source>
</evidence>
<dbReference type="Gramene" id="EOY00126">
    <property type="protein sequence ID" value="EOY00126"/>
    <property type="gene ID" value="TCM_009668"/>
</dbReference>
<dbReference type="Pfam" id="PF00582">
    <property type="entry name" value="Usp"/>
    <property type="match status" value="1"/>
</dbReference>
<dbReference type="Gramene" id="Tc02v2_t019750.1">
    <property type="protein sequence ID" value="Tc02v2_p019750.1"/>
    <property type="gene ID" value="Tc02v2_g019750"/>
</dbReference>
<accession>A0A061E575</accession>
<protein>
    <submittedName>
        <fullName evidence="2">Adenine nucleotide alpha hydrolases-like superfamily protein, putative</fullName>
    </submittedName>
</protein>
<evidence type="ECO:0000313" key="3">
    <source>
        <dbReference type="Proteomes" id="UP000026915"/>
    </source>
</evidence>
<dbReference type="PANTHER" id="PTHR31964">
    <property type="entry name" value="ADENINE NUCLEOTIDE ALPHA HYDROLASES-LIKE SUPERFAMILY PROTEIN"/>
    <property type="match status" value="1"/>
</dbReference>
<proteinExistence type="predicted"/>
<dbReference type="AlphaFoldDB" id="A0A061E575"/>
<dbReference type="GO" id="GO:0016787">
    <property type="term" value="F:hydrolase activity"/>
    <property type="evidence" value="ECO:0007669"/>
    <property type="project" value="UniProtKB-KW"/>
</dbReference>
<reference evidence="2 3" key="1">
    <citation type="journal article" date="2013" name="Genome Biol.">
        <title>The genome sequence of the most widely cultivated cacao type and its use to identify candidate genes regulating pod color.</title>
        <authorList>
            <person name="Motamayor J.C."/>
            <person name="Mockaitis K."/>
            <person name="Schmutz J."/>
            <person name="Haiminen N."/>
            <person name="Iii D.L."/>
            <person name="Cornejo O."/>
            <person name="Findley S.D."/>
            <person name="Zheng P."/>
            <person name="Utro F."/>
            <person name="Royaert S."/>
            <person name="Saski C."/>
            <person name="Jenkins J."/>
            <person name="Podicheti R."/>
            <person name="Zhao M."/>
            <person name="Scheffler B.E."/>
            <person name="Stack J.C."/>
            <person name="Feltus F.A."/>
            <person name="Mustiga G.M."/>
            <person name="Amores F."/>
            <person name="Phillips W."/>
            <person name="Marelli J.P."/>
            <person name="May G.D."/>
            <person name="Shapiro H."/>
            <person name="Ma J."/>
            <person name="Bustamante C.D."/>
            <person name="Schnell R.J."/>
            <person name="Main D."/>
            <person name="Gilbert D."/>
            <person name="Parida L."/>
            <person name="Kuhn D.N."/>
        </authorList>
    </citation>
    <scope>NUCLEOTIDE SEQUENCE [LARGE SCALE GENOMIC DNA]</scope>
    <source>
        <strain evidence="3">cv. Matina 1-6</strain>
    </source>
</reference>
<sequence length="172" mass="19186">MEEEKKRCHKKVMVAIDERGCSYHALMWVLKNLKESITKSPLVIFAAQPLPESRYFTFAAQLGFARMYCPESTTSDLIDSVKEKNKKVALGLLEKAKGICTRQGVKVETVTEVGDPKETICNAVETYKISLLVVGDQANGILQRVFQESLSSYCLKNAKCPVLVVNETVIPK</sequence>